<dbReference type="EMBL" id="OB796380">
    <property type="protein sequence ID" value="CAD7433364.1"/>
    <property type="molecule type" value="Genomic_DNA"/>
</dbReference>
<accession>A0A7R9EHM7</accession>
<evidence type="ECO:0000313" key="1">
    <source>
        <dbReference type="EMBL" id="CAD7433364.1"/>
    </source>
</evidence>
<dbReference type="AlphaFoldDB" id="A0A7R9EHM7"/>
<proteinExistence type="predicted"/>
<sequence>MTKSQLSLEFDVSLTMRMTCLSLNLSLLKDSRWRLLKSAPILFLLSSPIFSLNHTSPVCSSSIPVELSNLLSQPHVSSPLLFHSCRALQSSPSTTRLQSAPLPFLLSSPIFFLSHMSPVHSSSIPVELSNLLPQPHVSTTCLQSTPLPFLSSSPIFSLNHTSPVCSSSIPVELSNLLSQPHVSSPLLFHSCRALQSSPSTTRLQSAPLPFLLSSPIFFLSHMSPVHSSSIPVDLSNLLSQPHVSNIALGEEPTMDLLTDKFKPRRLT</sequence>
<name>A0A7R9EHM7_9NEOP</name>
<reference evidence="1" key="1">
    <citation type="submission" date="2020-11" db="EMBL/GenBank/DDBJ databases">
        <authorList>
            <person name="Tran Van P."/>
        </authorList>
    </citation>
    <scope>NUCLEOTIDE SEQUENCE</scope>
</reference>
<organism evidence="1">
    <name type="scientific">Timema monikensis</name>
    <dbReference type="NCBI Taxonomy" id="170555"/>
    <lineage>
        <taxon>Eukaryota</taxon>
        <taxon>Metazoa</taxon>
        <taxon>Ecdysozoa</taxon>
        <taxon>Arthropoda</taxon>
        <taxon>Hexapoda</taxon>
        <taxon>Insecta</taxon>
        <taxon>Pterygota</taxon>
        <taxon>Neoptera</taxon>
        <taxon>Polyneoptera</taxon>
        <taxon>Phasmatodea</taxon>
        <taxon>Timematodea</taxon>
        <taxon>Timematoidea</taxon>
        <taxon>Timematidae</taxon>
        <taxon>Timema</taxon>
    </lineage>
</organism>
<gene>
    <name evidence="1" type="ORF">TMSB3V08_LOCUS10041</name>
</gene>
<protein>
    <submittedName>
        <fullName evidence="1">Uncharacterized protein</fullName>
    </submittedName>
</protein>